<dbReference type="SUPFAM" id="SSF47598">
    <property type="entry name" value="Ribbon-helix-helix"/>
    <property type="match status" value="1"/>
</dbReference>
<dbReference type="InterPro" id="IPR010985">
    <property type="entry name" value="Ribbon_hlx_hlx"/>
</dbReference>
<proteinExistence type="predicted"/>
<accession>Q58IM9</accession>
<organism evidence="1">
    <name type="scientific">Streptomyces sp. FQ1</name>
    <dbReference type="NCBI Taxonomy" id="319426"/>
    <lineage>
        <taxon>Bacteria</taxon>
        <taxon>Bacillati</taxon>
        <taxon>Actinomycetota</taxon>
        <taxon>Actinomycetes</taxon>
        <taxon>Kitasatosporales</taxon>
        <taxon>Streptomycetaceae</taxon>
        <taxon>Streptomyces</taxon>
    </lineage>
</organism>
<dbReference type="EMBL" id="AY943953">
    <property type="protein sequence ID" value="AAX51354.1"/>
    <property type="molecule type" value="Genomic_DNA"/>
</dbReference>
<protein>
    <submittedName>
        <fullName evidence="1">Uncharacterized protein</fullName>
    </submittedName>
</protein>
<evidence type="ECO:0000313" key="1">
    <source>
        <dbReference type="EMBL" id="AAX51354.1"/>
    </source>
</evidence>
<geneLocation type="plasmid" evidence="1">
    <name>pFP1</name>
</geneLocation>
<reference evidence="1" key="1">
    <citation type="journal article" date="2008" name="Appl. Environ. Microbiol.">
        <title>Characterization of replication and conjugation of Streptomyces circular plasmids pFP1 and pFP11 and their ability to propagate in linear mode with artificially attached telomeres.</title>
        <authorList>
            <person name="Zhang R."/>
            <person name="Zeng A."/>
            <person name="Fang P."/>
            <person name="Qin Z."/>
        </authorList>
    </citation>
    <scope>NUCLEOTIDE SEQUENCE</scope>
    <source>
        <strain evidence="1">FQ1</strain>
        <plasmid evidence="1">pFP1</plasmid>
    </source>
</reference>
<name>Q58IM9_9ACTN</name>
<keyword evidence="1" id="KW-0614">Plasmid</keyword>
<sequence>MTRTSRLIALHRAAQAKPDAIRDRLAAPGLVLRTFDLTPAMHTRLQDAAAVTGRPVDDLVGEAIREWTAEVEGDVPACAQ</sequence>
<dbReference type="GO" id="GO:0006355">
    <property type="term" value="P:regulation of DNA-templated transcription"/>
    <property type="evidence" value="ECO:0007669"/>
    <property type="project" value="InterPro"/>
</dbReference>
<gene>
    <name evidence="1" type="ORF">pFP1.13c</name>
</gene>
<dbReference type="RefSeq" id="WP_011265249.1">
    <property type="nucleotide sequence ID" value="NC_006912.1"/>
</dbReference>
<dbReference type="AlphaFoldDB" id="Q58IM9"/>